<protein>
    <submittedName>
        <fullName evidence="1">Uncharacterized protein</fullName>
    </submittedName>
</protein>
<dbReference type="PANTHER" id="PTHR43677">
    <property type="entry name" value="SHORT-CHAIN DEHYDROGENASE/REDUCTASE"/>
    <property type="match status" value="1"/>
</dbReference>
<dbReference type="SUPFAM" id="SSF50129">
    <property type="entry name" value="GroES-like"/>
    <property type="match status" value="1"/>
</dbReference>
<organism evidence="1">
    <name type="scientific">Salix viminalis</name>
    <name type="common">Common osier</name>
    <name type="synonym">Basket willow</name>
    <dbReference type="NCBI Taxonomy" id="40686"/>
    <lineage>
        <taxon>Eukaryota</taxon>
        <taxon>Viridiplantae</taxon>
        <taxon>Streptophyta</taxon>
        <taxon>Embryophyta</taxon>
        <taxon>Tracheophyta</taxon>
        <taxon>Spermatophyta</taxon>
        <taxon>Magnoliopsida</taxon>
        <taxon>eudicotyledons</taxon>
        <taxon>Gunneridae</taxon>
        <taxon>Pentapetalae</taxon>
        <taxon>rosids</taxon>
        <taxon>fabids</taxon>
        <taxon>Malpighiales</taxon>
        <taxon>Salicaceae</taxon>
        <taxon>Saliceae</taxon>
        <taxon>Salix</taxon>
    </lineage>
</organism>
<dbReference type="AlphaFoldDB" id="A0A6N2LNE2"/>
<dbReference type="Gene3D" id="3.40.50.720">
    <property type="entry name" value="NAD(P)-binding Rossmann-like Domain"/>
    <property type="match status" value="1"/>
</dbReference>
<dbReference type="GO" id="GO:0016491">
    <property type="term" value="F:oxidoreductase activity"/>
    <property type="evidence" value="ECO:0007669"/>
    <property type="project" value="TreeGrafter"/>
</dbReference>
<gene>
    <name evidence="1" type="ORF">SVIM_LOCUS246158</name>
</gene>
<reference evidence="1" key="1">
    <citation type="submission" date="2019-03" db="EMBL/GenBank/DDBJ databases">
        <authorList>
            <person name="Mank J."/>
            <person name="Almeida P."/>
        </authorList>
    </citation>
    <scope>NUCLEOTIDE SEQUENCE</scope>
    <source>
        <strain evidence="1">78183</strain>
    </source>
</reference>
<proteinExistence type="predicted"/>
<sequence length="145" mass="15438">MIPNNSKQNQPIRQKHRIKVLGDRVCSFAGLGSFAEFLVAEQDELFKVPDGCDLVAAGALPVAFGTSNVALVHRAQLTSGVVVLGAAGGVVFCCSNWQGAVFEVIGVDHVVDSSKDSVISSVKDFLKARKLKGLMSCMILLEANY</sequence>
<dbReference type="InterPro" id="IPR011032">
    <property type="entry name" value="GroES-like_sf"/>
</dbReference>
<dbReference type="PANTHER" id="PTHR43677:SF4">
    <property type="entry name" value="QUINONE OXIDOREDUCTASE-LIKE PROTEIN 2"/>
    <property type="match status" value="1"/>
</dbReference>
<dbReference type="Gene3D" id="3.90.180.10">
    <property type="entry name" value="Medium-chain alcohol dehydrogenases, catalytic domain"/>
    <property type="match status" value="1"/>
</dbReference>
<dbReference type="InterPro" id="IPR051397">
    <property type="entry name" value="Zn-ADH-like_protein"/>
</dbReference>
<accession>A0A6N2LNE2</accession>
<evidence type="ECO:0000313" key="1">
    <source>
        <dbReference type="EMBL" id="VFU41710.1"/>
    </source>
</evidence>
<name>A0A6N2LNE2_SALVM</name>
<dbReference type="EMBL" id="CAADRP010001566">
    <property type="protein sequence ID" value="VFU41710.1"/>
    <property type="molecule type" value="Genomic_DNA"/>
</dbReference>